<evidence type="ECO:0000313" key="7">
    <source>
        <dbReference type="Proteomes" id="UP001501690"/>
    </source>
</evidence>
<name>A0ABN2IJA6_9MICO</name>
<dbReference type="InterPro" id="IPR025996">
    <property type="entry name" value="MT1864/Rv1816-like_C"/>
</dbReference>
<dbReference type="PANTHER" id="PTHR30055:SF234">
    <property type="entry name" value="HTH-TYPE TRANSCRIPTIONAL REGULATOR BETI"/>
    <property type="match status" value="1"/>
</dbReference>
<dbReference type="InterPro" id="IPR001647">
    <property type="entry name" value="HTH_TetR"/>
</dbReference>
<dbReference type="EMBL" id="BAAAPL010000002">
    <property type="protein sequence ID" value="GAA1706083.1"/>
    <property type="molecule type" value="Genomic_DNA"/>
</dbReference>
<accession>A0ABN2IJA6</accession>
<keyword evidence="1" id="KW-0805">Transcription regulation</keyword>
<dbReference type="Pfam" id="PF00440">
    <property type="entry name" value="TetR_N"/>
    <property type="match status" value="1"/>
</dbReference>
<dbReference type="Pfam" id="PF13305">
    <property type="entry name" value="TetR_C_33"/>
    <property type="match status" value="1"/>
</dbReference>
<evidence type="ECO:0000313" key="6">
    <source>
        <dbReference type="EMBL" id="GAA1706083.1"/>
    </source>
</evidence>
<dbReference type="SUPFAM" id="SSF46689">
    <property type="entry name" value="Homeodomain-like"/>
    <property type="match status" value="1"/>
</dbReference>
<protein>
    <submittedName>
        <fullName evidence="6">TetR/AcrR family transcriptional regulator</fullName>
    </submittedName>
</protein>
<evidence type="ECO:0000256" key="2">
    <source>
        <dbReference type="ARBA" id="ARBA00023125"/>
    </source>
</evidence>
<dbReference type="InterPro" id="IPR009057">
    <property type="entry name" value="Homeodomain-like_sf"/>
</dbReference>
<keyword evidence="7" id="KW-1185">Reference proteome</keyword>
<evidence type="ECO:0000256" key="1">
    <source>
        <dbReference type="ARBA" id="ARBA00023015"/>
    </source>
</evidence>
<dbReference type="InterPro" id="IPR050109">
    <property type="entry name" value="HTH-type_TetR-like_transc_reg"/>
</dbReference>
<dbReference type="Proteomes" id="UP001501690">
    <property type="component" value="Unassembled WGS sequence"/>
</dbReference>
<sequence length="195" mass="20984">MPDTAETTTGRDRIVACALELLHADRPDELSIREVSRRAGVASGTPYHHFGDKAGLLAACARVGWDDLTARLQAVDAEGAIVDQISALAAEYATFAFENPGCYRLMMARRFDDPSRFADLDARRAVALEAVIGRLASSPSRPAEKSRAMAMWSMMHGYVMLRLDGAATGDGDPEAQLQALAEMVARIAVLSWGGC</sequence>
<dbReference type="Gene3D" id="1.10.357.10">
    <property type="entry name" value="Tetracycline Repressor, domain 2"/>
    <property type="match status" value="1"/>
</dbReference>
<organism evidence="6 7">
    <name type="scientific">Microbacterium sediminicola</name>
    <dbReference type="NCBI Taxonomy" id="415210"/>
    <lineage>
        <taxon>Bacteria</taxon>
        <taxon>Bacillati</taxon>
        <taxon>Actinomycetota</taxon>
        <taxon>Actinomycetes</taxon>
        <taxon>Micrococcales</taxon>
        <taxon>Microbacteriaceae</taxon>
        <taxon>Microbacterium</taxon>
    </lineage>
</organism>
<dbReference type="PANTHER" id="PTHR30055">
    <property type="entry name" value="HTH-TYPE TRANSCRIPTIONAL REGULATOR RUTR"/>
    <property type="match status" value="1"/>
</dbReference>
<gene>
    <name evidence="6" type="ORF">GCM10009808_25090</name>
</gene>
<comment type="caution">
    <text evidence="6">The sequence shown here is derived from an EMBL/GenBank/DDBJ whole genome shotgun (WGS) entry which is preliminary data.</text>
</comment>
<dbReference type="PROSITE" id="PS50977">
    <property type="entry name" value="HTH_TETR_2"/>
    <property type="match status" value="1"/>
</dbReference>
<evidence type="ECO:0000256" key="4">
    <source>
        <dbReference type="PROSITE-ProRule" id="PRU00335"/>
    </source>
</evidence>
<dbReference type="SUPFAM" id="SSF48498">
    <property type="entry name" value="Tetracyclin repressor-like, C-terminal domain"/>
    <property type="match status" value="1"/>
</dbReference>
<feature type="DNA-binding region" description="H-T-H motif" evidence="4">
    <location>
        <begin position="31"/>
        <end position="50"/>
    </location>
</feature>
<dbReference type="InterPro" id="IPR036271">
    <property type="entry name" value="Tet_transcr_reg_TetR-rel_C_sf"/>
</dbReference>
<dbReference type="RefSeq" id="WP_344073163.1">
    <property type="nucleotide sequence ID" value="NZ_BAAAPL010000002.1"/>
</dbReference>
<keyword evidence="3" id="KW-0804">Transcription</keyword>
<keyword evidence="2 4" id="KW-0238">DNA-binding</keyword>
<feature type="domain" description="HTH tetR-type" evidence="5">
    <location>
        <begin position="8"/>
        <end position="68"/>
    </location>
</feature>
<reference evidence="6 7" key="1">
    <citation type="journal article" date="2019" name="Int. J. Syst. Evol. Microbiol.">
        <title>The Global Catalogue of Microorganisms (GCM) 10K type strain sequencing project: providing services to taxonomists for standard genome sequencing and annotation.</title>
        <authorList>
            <consortium name="The Broad Institute Genomics Platform"/>
            <consortium name="The Broad Institute Genome Sequencing Center for Infectious Disease"/>
            <person name="Wu L."/>
            <person name="Ma J."/>
        </authorList>
    </citation>
    <scope>NUCLEOTIDE SEQUENCE [LARGE SCALE GENOMIC DNA]</scope>
    <source>
        <strain evidence="6 7">JCM 15577</strain>
    </source>
</reference>
<evidence type="ECO:0000259" key="5">
    <source>
        <dbReference type="PROSITE" id="PS50977"/>
    </source>
</evidence>
<proteinExistence type="predicted"/>
<evidence type="ECO:0000256" key="3">
    <source>
        <dbReference type="ARBA" id="ARBA00023163"/>
    </source>
</evidence>